<dbReference type="GO" id="GO:0051301">
    <property type="term" value="P:cell division"/>
    <property type="evidence" value="ECO:0007669"/>
    <property type="project" value="InterPro"/>
</dbReference>
<dbReference type="SUPFAM" id="SSF53244">
    <property type="entry name" value="MurD-like peptide ligases, peptide-binding domain"/>
    <property type="match status" value="1"/>
</dbReference>
<reference evidence="9" key="1">
    <citation type="submission" date="2020-05" db="EMBL/GenBank/DDBJ databases">
        <authorList>
            <person name="Chiriac C."/>
            <person name="Salcher M."/>
            <person name="Ghai R."/>
            <person name="Kavagutti S V."/>
        </authorList>
    </citation>
    <scope>NUCLEOTIDE SEQUENCE</scope>
</reference>
<protein>
    <submittedName>
        <fullName evidence="9">Unannotated protein</fullName>
    </submittedName>
</protein>
<keyword evidence="4" id="KW-0436">Ligase</keyword>
<gene>
    <name evidence="9" type="ORF">UFOPK1874_00066</name>
</gene>
<dbReference type="Pfam" id="PF08245">
    <property type="entry name" value="Mur_ligase_M"/>
    <property type="match status" value="1"/>
</dbReference>
<proteinExistence type="inferred from homology"/>
<dbReference type="GO" id="GO:0009252">
    <property type="term" value="P:peptidoglycan biosynthetic process"/>
    <property type="evidence" value="ECO:0007669"/>
    <property type="project" value="UniProtKB-UniPathway"/>
</dbReference>
<dbReference type="Gene3D" id="3.40.1190.10">
    <property type="entry name" value="Mur-like, catalytic domain"/>
    <property type="match status" value="1"/>
</dbReference>
<evidence type="ECO:0000256" key="6">
    <source>
        <dbReference type="ARBA" id="ARBA00022840"/>
    </source>
</evidence>
<name>A0A6J6GXD4_9ZZZZ</name>
<evidence type="ECO:0000256" key="2">
    <source>
        <dbReference type="ARBA" id="ARBA00004752"/>
    </source>
</evidence>
<sequence>MQHVAVLGLALTGNAVARALSARGISIRLADNRIIDEHRALAADLGCELIDMSSDDAVEALLHGVDTLMPAPGVPPSHPAVVSALQKGIAVRTEIDVAYEWEQARIGGPRPILGVTGTDGKTTTTMIAAHLLRENGYNVEEVGNTDLPFVAAIDSDADVFVVECSSFRLKFTTQFRCNASVWLNFAPDHLDWHPDLADYAGAKERMWKFATDSDVAIFPAGNDVISQAAQRSKARTVSFGLHGADYFVSDATLKAPQGSLCSVESLWRSMPHDITNSLAAAALVVESGLVPADALHSALANFESAHHRIEFIGEHNGCAWYDDSKATSPHAALTAIRAFDQLVLIAGGRNKGLDLSQMATEPERMVGVVAIGDDAPLISSAFDGICPVVVATDMESAVASAASLASSGVAVVLSPGCTSYDWYRNYNERGDHFTTCVAQFFDGGPADD</sequence>
<dbReference type="GO" id="GO:0005524">
    <property type="term" value="F:ATP binding"/>
    <property type="evidence" value="ECO:0007669"/>
    <property type="project" value="UniProtKB-KW"/>
</dbReference>
<comment type="subcellular location">
    <subcellularLocation>
        <location evidence="1">Cytoplasm</location>
    </subcellularLocation>
</comment>
<dbReference type="SUPFAM" id="SSF51984">
    <property type="entry name" value="MurCD N-terminal domain"/>
    <property type="match status" value="1"/>
</dbReference>
<keyword evidence="6" id="KW-0067">ATP-binding</keyword>
<dbReference type="InterPro" id="IPR004101">
    <property type="entry name" value="Mur_ligase_C"/>
</dbReference>
<dbReference type="GO" id="GO:0008764">
    <property type="term" value="F:UDP-N-acetylmuramoylalanine-D-glutamate ligase activity"/>
    <property type="evidence" value="ECO:0007669"/>
    <property type="project" value="UniProtKB-EC"/>
</dbReference>
<dbReference type="Gene3D" id="3.90.190.20">
    <property type="entry name" value="Mur ligase, C-terminal domain"/>
    <property type="match status" value="1"/>
</dbReference>
<dbReference type="InterPro" id="IPR036565">
    <property type="entry name" value="Mur-like_cat_sf"/>
</dbReference>
<evidence type="ECO:0000256" key="1">
    <source>
        <dbReference type="ARBA" id="ARBA00004496"/>
    </source>
</evidence>
<evidence type="ECO:0000259" key="8">
    <source>
        <dbReference type="Pfam" id="PF08245"/>
    </source>
</evidence>
<dbReference type="Pfam" id="PF02875">
    <property type="entry name" value="Mur_ligase_C"/>
    <property type="match status" value="1"/>
</dbReference>
<organism evidence="9">
    <name type="scientific">freshwater metagenome</name>
    <dbReference type="NCBI Taxonomy" id="449393"/>
    <lineage>
        <taxon>unclassified sequences</taxon>
        <taxon>metagenomes</taxon>
        <taxon>ecological metagenomes</taxon>
    </lineage>
</organism>
<dbReference type="InterPro" id="IPR036615">
    <property type="entry name" value="Mur_ligase_C_dom_sf"/>
</dbReference>
<accession>A0A6J6GXD4</accession>
<dbReference type="HAMAP" id="MF_00639">
    <property type="entry name" value="MurD"/>
    <property type="match status" value="1"/>
</dbReference>
<dbReference type="PANTHER" id="PTHR43692">
    <property type="entry name" value="UDP-N-ACETYLMURAMOYLALANINE--D-GLUTAMATE LIGASE"/>
    <property type="match status" value="1"/>
</dbReference>
<evidence type="ECO:0000256" key="3">
    <source>
        <dbReference type="ARBA" id="ARBA00022490"/>
    </source>
</evidence>
<dbReference type="GO" id="GO:0005737">
    <property type="term" value="C:cytoplasm"/>
    <property type="evidence" value="ECO:0007669"/>
    <property type="project" value="UniProtKB-SubCell"/>
</dbReference>
<dbReference type="InterPro" id="IPR005762">
    <property type="entry name" value="MurD"/>
</dbReference>
<feature type="domain" description="Mur ligase C-terminal" evidence="7">
    <location>
        <begin position="307"/>
        <end position="415"/>
    </location>
</feature>
<evidence type="ECO:0000313" key="9">
    <source>
        <dbReference type="EMBL" id="CAB4605596.1"/>
    </source>
</evidence>
<feature type="domain" description="Mur ligase central" evidence="8">
    <location>
        <begin position="115"/>
        <end position="282"/>
    </location>
</feature>
<dbReference type="UniPathway" id="UPA00219"/>
<dbReference type="InterPro" id="IPR013221">
    <property type="entry name" value="Mur_ligase_cen"/>
</dbReference>
<dbReference type="Gene3D" id="3.40.50.720">
    <property type="entry name" value="NAD(P)-binding Rossmann-like Domain"/>
    <property type="match status" value="1"/>
</dbReference>
<dbReference type="AlphaFoldDB" id="A0A6J6GXD4"/>
<keyword evidence="5" id="KW-0547">Nucleotide-binding</keyword>
<keyword evidence="3" id="KW-0963">Cytoplasm</keyword>
<dbReference type="SUPFAM" id="SSF53623">
    <property type="entry name" value="MurD-like peptide ligases, catalytic domain"/>
    <property type="match status" value="1"/>
</dbReference>
<dbReference type="PANTHER" id="PTHR43692:SF1">
    <property type="entry name" value="UDP-N-ACETYLMURAMOYLALANINE--D-GLUTAMATE LIGASE"/>
    <property type="match status" value="1"/>
</dbReference>
<dbReference type="GO" id="GO:0008360">
    <property type="term" value="P:regulation of cell shape"/>
    <property type="evidence" value="ECO:0007669"/>
    <property type="project" value="InterPro"/>
</dbReference>
<dbReference type="EMBL" id="CAEZUX010000002">
    <property type="protein sequence ID" value="CAB4605596.1"/>
    <property type="molecule type" value="Genomic_DNA"/>
</dbReference>
<dbReference type="NCBIfam" id="TIGR01087">
    <property type="entry name" value="murD"/>
    <property type="match status" value="1"/>
</dbReference>
<comment type="pathway">
    <text evidence="2">Cell wall biogenesis; peptidoglycan biosynthesis.</text>
</comment>
<evidence type="ECO:0000256" key="4">
    <source>
        <dbReference type="ARBA" id="ARBA00022598"/>
    </source>
</evidence>
<evidence type="ECO:0000256" key="5">
    <source>
        <dbReference type="ARBA" id="ARBA00022741"/>
    </source>
</evidence>
<dbReference type="Pfam" id="PF21799">
    <property type="entry name" value="MurD-like_N"/>
    <property type="match status" value="1"/>
</dbReference>
<evidence type="ECO:0000259" key="7">
    <source>
        <dbReference type="Pfam" id="PF02875"/>
    </source>
</evidence>